<dbReference type="Proteomes" id="UP000683925">
    <property type="component" value="Unassembled WGS sequence"/>
</dbReference>
<evidence type="ECO:0000313" key="3">
    <source>
        <dbReference type="Proteomes" id="UP000683925"/>
    </source>
</evidence>
<keyword evidence="1" id="KW-0175">Coiled coil</keyword>
<name>A0A8S1W3E5_PAROT</name>
<dbReference type="AlphaFoldDB" id="A0A8S1W3E5"/>
<proteinExistence type="predicted"/>
<dbReference type="OMA" id="YISEFQD"/>
<sequence>MYISEFQDVDSKRVKERLVESAYNKVLVWRKIFQEGLINEQGEKQHYSLKEAAKFVGVPKKTLEDYTSIFHKVGLVASLFDFWGKKMGFLRNFIRKNKSKIRKALIAERLQQYERKRENLTIKKKQTKGSNFLEDFSSCKETEQFFERVSDQNLFNSEPEEIDDVFQESHVLLPIVKF</sequence>
<accession>A0A8S1W3E5</accession>
<reference evidence="2" key="1">
    <citation type="submission" date="2021-01" db="EMBL/GenBank/DDBJ databases">
        <authorList>
            <consortium name="Genoscope - CEA"/>
            <person name="William W."/>
        </authorList>
    </citation>
    <scope>NUCLEOTIDE SEQUENCE</scope>
</reference>
<comment type="caution">
    <text evidence="2">The sequence shown here is derived from an EMBL/GenBank/DDBJ whole genome shotgun (WGS) entry which is preliminary data.</text>
</comment>
<dbReference type="OrthoDB" id="286314at2759"/>
<feature type="coiled-coil region" evidence="1">
    <location>
        <begin position="103"/>
        <end position="130"/>
    </location>
</feature>
<keyword evidence="3" id="KW-1185">Reference proteome</keyword>
<dbReference type="EMBL" id="CAJJDP010000078">
    <property type="protein sequence ID" value="CAD8182755.1"/>
    <property type="molecule type" value="Genomic_DNA"/>
</dbReference>
<protein>
    <submittedName>
        <fullName evidence="2">Uncharacterized protein</fullName>
    </submittedName>
</protein>
<evidence type="ECO:0000313" key="2">
    <source>
        <dbReference type="EMBL" id="CAD8182755.1"/>
    </source>
</evidence>
<evidence type="ECO:0000256" key="1">
    <source>
        <dbReference type="SAM" id="Coils"/>
    </source>
</evidence>
<organism evidence="2 3">
    <name type="scientific">Paramecium octaurelia</name>
    <dbReference type="NCBI Taxonomy" id="43137"/>
    <lineage>
        <taxon>Eukaryota</taxon>
        <taxon>Sar</taxon>
        <taxon>Alveolata</taxon>
        <taxon>Ciliophora</taxon>
        <taxon>Intramacronucleata</taxon>
        <taxon>Oligohymenophorea</taxon>
        <taxon>Peniculida</taxon>
        <taxon>Parameciidae</taxon>
        <taxon>Paramecium</taxon>
    </lineage>
</organism>
<gene>
    <name evidence="2" type="ORF">POCTA_138.1.T0790202</name>
</gene>